<dbReference type="GO" id="GO:0005634">
    <property type="term" value="C:nucleus"/>
    <property type="evidence" value="ECO:0007669"/>
    <property type="project" value="UniProtKB-SubCell"/>
</dbReference>
<dbReference type="STRING" id="1288291.A0A059F0R0"/>
<evidence type="ECO:0000256" key="2">
    <source>
        <dbReference type="ARBA" id="ARBA00004123"/>
    </source>
</evidence>
<dbReference type="Proteomes" id="UP000030655">
    <property type="component" value="Unassembled WGS sequence"/>
</dbReference>
<feature type="active site" description="Nucleophile" evidence="9">
    <location>
        <position position="13"/>
    </location>
</feature>
<keyword evidence="6" id="KW-0888">Threonine protease</keyword>
<dbReference type="InterPro" id="IPR001353">
    <property type="entry name" value="Proteasome_sua/b"/>
</dbReference>
<organism evidence="10 11">
    <name type="scientific">Anncaliia algerae PRA339</name>
    <dbReference type="NCBI Taxonomy" id="1288291"/>
    <lineage>
        <taxon>Eukaryota</taxon>
        <taxon>Fungi</taxon>
        <taxon>Fungi incertae sedis</taxon>
        <taxon>Microsporidia</taxon>
        <taxon>Tubulinosematoidea</taxon>
        <taxon>Tubulinosematidae</taxon>
        <taxon>Anncaliia</taxon>
    </lineage>
</organism>
<dbReference type="OrthoDB" id="7854943at2759"/>
<evidence type="ECO:0000256" key="7">
    <source>
        <dbReference type="ARBA" id="ARBA00022801"/>
    </source>
</evidence>
<dbReference type="GO" id="GO:0019774">
    <property type="term" value="C:proteasome core complex, beta-subunit complex"/>
    <property type="evidence" value="ECO:0007669"/>
    <property type="project" value="EnsemblFungi"/>
</dbReference>
<reference evidence="11" key="1">
    <citation type="submission" date="2013-02" db="EMBL/GenBank/DDBJ databases">
        <authorList>
            <consortium name="The Broad Institute Genome Sequencing Platform"/>
            <person name="Cuomo C."/>
            <person name="Becnel J."/>
            <person name="Sanscrainte N."/>
            <person name="Walker B."/>
            <person name="Young S.K."/>
            <person name="Zeng Q."/>
            <person name="Gargeya S."/>
            <person name="Fitzgerald M."/>
            <person name="Haas B."/>
            <person name="Abouelleil A."/>
            <person name="Alvarado L."/>
            <person name="Arachchi H.M."/>
            <person name="Berlin A.M."/>
            <person name="Chapman S.B."/>
            <person name="Dewar J."/>
            <person name="Goldberg J."/>
            <person name="Griggs A."/>
            <person name="Gujja S."/>
            <person name="Hansen M."/>
            <person name="Howarth C."/>
            <person name="Imamovic A."/>
            <person name="Larimer J."/>
            <person name="McCowan C."/>
            <person name="Murphy C."/>
            <person name="Neiman D."/>
            <person name="Pearson M."/>
            <person name="Priest M."/>
            <person name="Roberts A."/>
            <person name="Saif S."/>
            <person name="Shea T."/>
            <person name="Sisk P."/>
            <person name="Sykes S."/>
            <person name="Wortman J."/>
            <person name="Nusbaum C."/>
            <person name="Birren B."/>
        </authorList>
    </citation>
    <scope>NUCLEOTIDE SEQUENCE [LARGE SCALE GENOMIC DNA]</scope>
    <source>
        <strain evidence="11">PRA339</strain>
    </source>
</reference>
<keyword evidence="5" id="KW-0645">Protease</keyword>
<comment type="subcellular location">
    <subcellularLocation>
        <location evidence="2">Nucleus</location>
    </subcellularLocation>
</comment>
<keyword evidence="11" id="KW-1185">Reference proteome</keyword>
<dbReference type="GO" id="GO:0043161">
    <property type="term" value="P:proteasome-mediated ubiquitin-dependent protein catabolic process"/>
    <property type="evidence" value="ECO:0007669"/>
    <property type="project" value="EnsemblFungi"/>
</dbReference>
<evidence type="ECO:0000256" key="6">
    <source>
        <dbReference type="ARBA" id="ARBA00022698"/>
    </source>
</evidence>
<keyword evidence="8" id="KW-0647">Proteasome</keyword>
<accession>A0A059F0R0</accession>
<dbReference type="VEuPathDB" id="MicrosporidiaDB:H312_01905"/>
<dbReference type="PANTHER" id="PTHR32194:SF0">
    <property type="entry name" value="ATP-DEPENDENT PROTEASE SUBUNIT HSLV"/>
    <property type="match status" value="1"/>
</dbReference>
<comment type="catalytic activity">
    <reaction evidence="1">
        <text>Cleavage of peptide bonds with very broad specificity.</text>
        <dbReference type="EC" id="3.4.25.1"/>
    </reaction>
</comment>
<dbReference type="GO" id="GO:0010499">
    <property type="term" value="P:proteasomal ubiquitin-independent protein catabolic process"/>
    <property type="evidence" value="ECO:0007669"/>
    <property type="project" value="EnsemblFungi"/>
</dbReference>
<dbReference type="InterPro" id="IPR023333">
    <property type="entry name" value="Proteasome_suB-type"/>
</dbReference>
<evidence type="ECO:0000256" key="9">
    <source>
        <dbReference type="PIRSR" id="PIRSR600243-1"/>
    </source>
</evidence>
<dbReference type="PRINTS" id="PR00141">
    <property type="entry name" value="PROTEASOME"/>
</dbReference>
<dbReference type="GO" id="GO:0004298">
    <property type="term" value="F:threonine-type endopeptidase activity"/>
    <property type="evidence" value="ECO:0007669"/>
    <property type="project" value="UniProtKB-KW"/>
</dbReference>
<dbReference type="HOGENOM" id="CLU_035750_5_2_1"/>
<evidence type="ECO:0000313" key="11">
    <source>
        <dbReference type="Proteomes" id="UP000030655"/>
    </source>
</evidence>
<dbReference type="InterPro" id="IPR000243">
    <property type="entry name" value="Pept_T1A_subB"/>
</dbReference>
<evidence type="ECO:0000256" key="1">
    <source>
        <dbReference type="ARBA" id="ARBA00001198"/>
    </source>
</evidence>
<evidence type="ECO:0000313" key="10">
    <source>
        <dbReference type="EMBL" id="KCZ80697.1"/>
    </source>
</evidence>
<dbReference type="EC" id="3.4.25.1" evidence="3"/>
<dbReference type="Gene3D" id="3.60.20.10">
    <property type="entry name" value="Glutamine Phosphoribosylpyrophosphate, subunit 1, domain 1"/>
    <property type="match status" value="1"/>
</dbReference>
<evidence type="ECO:0000256" key="5">
    <source>
        <dbReference type="ARBA" id="ARBA00022670"/>
    </source>
</evidence>
<proteinExistence type="predicted"/>
<dbReference type="Pfam" id="PF00227">
    <property type="entry name" value="Proteasome"/>
    <property type="match status" value="1"/>
</dbReference>
<reference evidence="10 11" key="2">
    <citation type="submission" date="2014-03" db="EMBL/GenBank/DDBJ databases">
        <title>The Genome Sequence of Anncaliia algerae insect isolate PRA339.</title>
        <authorList>
            <consortium name="The Broad Institute Genome Sequencing Platform"/>
            <consortium name="The Broad Institute Genome Sequencing Center for Infectious Disease"/>
            <person name="Cuomo C."/>
            <person name="Becnel J."/>
            <person name="Sanscrainte N."/>
            <person name="Walker B."/>
            <person name="Young S.K."/>
            <person name="Zeng Q."/>
            <person name="Gargeya S."/>
            <person name="Fitzgerald M."/>
            <person name="Haas B."/>
            <person name="Abouelleil A."/>
            <person name="Alvarado L."/>
            <person name="Arachchi H.M."/>
            <person name="Berlin A.M."/>
            <person name="Chapman S.B."/>
            <person name="Dewar J."/>
            <person name="Goldberg J."/>
            <person name="Griggs A."/>
            <person name="Gujja S."/>
            <person name="Hansen M."/>
            <person name="Howarth C."/>
            <person name="Imamovic A."/>
            <person name="Larimer J."/>
            <person name="McCowan C."/>
            <person name="Murphy C."/>
            <person name="Neiman D."/>
            <person name="Pearson M."/>
            <person name="Priest M."/>
            <person name="Roberts A."/>
            <person name="Saif S."/>
            <person name="Shea T."/>
            <person name="Sisk P."/>
            <person name="Sykes S."/>
            <person name="Wortman J."/>
            <person name="Nusbaum C."/>
            <person name="Birren B."/>
        </authorList>
    </citation>
    <scope>NUCLEOTIDE SEQUENCE [LARGE SCALE GENOMIC DNA]</scope>
    <source>
        <strain evidence="10 11">PRA339</strain>
    </source>
</reference>
<sequence length="202" mass="22207">MESYNNEELSTGTTIIAIKTKDGIIIGADTRVSSGSYVSNKLIDKLSEITDRIFCCRSGSLADTQIIVRIVKNKLLEYESIDEQPVTVKRAANLSRSIVYNNPSLLAGLIFAGYDLTGFHIYSINLGGALVESEWTIAGSGSPYIYGYCDANFQSNMELKEGLDFVKNAVTFAIKRDNHSGGCVRMAHITKEGVQRYFVPVN</sequence>
<evidence type="ECO:0000256" key="8">
    <source>
        <dbReference type="ARBA" id="ARBA00022942"/>
    </source>
</evidence>
<dbReference type="SUPFAM" id="SSF56235">
    <property type="entry name" value="N-terminal nucleophile aminohydrolases (Ntn hydrolases)"/>
    <property type="match status" value="1"/>
</dbReference>
<keyword evidence="4" id="KW-0963">Cytoplasm</keyword>
<dbReference type="EMBL" id="KK365167">
    <property type="protein sequence ID" value="KCZ80697.1"/>
    <property type="molecule type" value="Genomic_DNA"/>
</dbReference>
<protein>
    <recommendedName>
        <fullName evidence="3">proteasome endopeptidase complex</fullName>
        <ecNumber evidence="3">3.4.25.1</ecNumber>
    </recommendedName>
</protein>
<dbReference type="GO" id="GO:0034515">
    <property type="term" value="C:proteasome storage granule"/>
    <property type="evidence" value="ECO:0007669"/>
    <property type="project" value="EnsemblFungi"/>
</dbReference>
<keyword evidence="7" id="KW-0378">Hydrolase</keyword>
<evidence type="ECO:0000256" key="3">
    <source>
        <dbReference type="ARBA" id="ARBA00012039"/>
    </source>
</evidence>
<dbReference type="PROSITE" id="PS51476">
    <property type="entry name" value="PROTEASOME_BETA_2"/>
    <property type="match status" value="1"/>
</dbReference>
<dbReference type="InterPro" id="IPR029055">
    <property type="entry name" value="Ntn_hydrolases_N"/>
</dbReference>
<gene>
    <name evidence="10" type="ORF">H312_01905</name>
</gene>
<dbReference type="AlphaFoldDB" id="A0A059F0R0"/>
<dbReference type="PANTHER" id="PTHR32194">
    <property type="entry name" value="METALLOPROTEASE TLDD"/>
    <property type="match status" value="1"/>
</dbReference>
<evidence type="ECO:0000256" key="4">
    <source>
        <dbReference type="ARBA" id="ARBA00022490"/>
    </source>
</evidence>
<name>A0A059F0R0_9MICR</name>